<evidence type="ECO:0000256" key="4">
    <source>
        <dbReference type="ARBA" id="ARBA00022989"/>
    </source>
</evidence>
<feature type="transmembrane region" description="Helical" evidence="6">
    <location>
        <begin position="41"/>
        <end position="60"/>
    </location>
</feature>
<name>A0A2G8S2Q4_9APHY</name>
<dbReference type="GO" id="GO:0016020">
    <property type="term" value="C:membrane"/>
    <property type="evidence" value="ECO:0007669"/>
    <property type="project" value="UniProtKB-SubCell"/>
</dbReference>
<evidence type="ECO:0000313" key="8">
    <source>
        <dbReference type="Proteomes" id="UP000230002"/>
    </source>
</evidence>
<evidence type="ECO:0000256" key="3">
    <source>
        <dbReference type="ARBA" id="ARBA00022692"/>
    </source>
</evidence>
<sequence>MSSSSSTDKEKLSTEIVTAEYVAPSPSVDHNKVLRKLDLRLMPSACILYLFYGLDLANIANAEVAGMGTDLHFTGVQFNLCVALTLSGLMPGVTYYLCAWYPKFAQAKRMGLMFSGVSLAGGFGGLLAYIIQDKMHGLGGLAGWSWIFLCEGLMTVVFAIILFFCMYDYPENATFLTDAERAWLLETLKLDSAAGSKEFKREFIVQAIREPKAYLFALLFFLISIPAASFATFLPTIINGMGFSSTNAQILTIPPNIAGCIFTLCASYLSDKRQFRGPFILALCPVAILGYALLLATRTLAAQYIGSVLVLGGIIPCIAMQLSWTGGNFAGELKRAVVIGMVLGFGNLGGQVSGSRALQVDGWLTTPGTRCLPSRIIASFIYRLQDSPRYTLGHTVCIASLCVFHVMSAVTIVILHMLNKKKIAQCERDGLTLADEDAFAELGDRSPLYRYTL</sequence>
<evidence type="ECO:0000256" key="6">
    <source>
        <dbReference type="SAM" id="Phobius"/>
    </source>
</evidence>
<feature type="transmembrane region" description="Helical" evidence="6">
    <location>
        <begin position="110"/>
        <end position="131"/>
    </location>
</feature>
<dbReference type="InterPro" id="IPR036259">
    <property type="entry name" value="MFS_trans_sf"/>
</dbReference>
<keyword evidence="3 6" id="KW-0812">Transmembrane</keyword>
<evidence type="ECO:0000256" key="2">
    <source>
        <dbReference type="ARBA" id="ARBA00022448"/>
    </source>
</evidence>
<reference evidence="7 8" key="1">
    <citation type="journal article" date="2015" name="Sci. Rep.">
        <title>Chromosome-level genome map provides insights into diverse defense mechanisms in the medicinal fungus Ganoderma sinense.</title>
        <authorList>
            <person name="Zhu Y."/>
            <person name="Xu J."/>
            <person name="Sun C."/>
            <person name="Zhou S."/>
            <person name="Xu H."/>
            <person name="Nelson D.R."/>
            <person name="Qian J."/>
            <person name="Song J."/>
            <person name="Luo H."/>
            <person name="Xiang L."/>
            <person name="Li Y."/>
            <person name="Xu Z."/>
            <person name="Ji A."/>
            <person name="Wang L."/>
            <person name="Lu S."/>
            <person name="Hayward A."/>
            <person name="Sun W."/>
            <person name="Li X."/>
            <person name="Schwartz D.C."/>
            <person name="Wang Y."/>
            <person name="Chen S."/>
        </authorList>
    </citation>
    <scope>NUCLEOTIDE SEQUENCE [LARGE SCALE GENOMIC DNA]</scope>
    <source>
        <strain evidence="7 8">ZZ0214-1</strain>
    </source>
</reference>
<feature type="transmembrane region" description="Helical" evidence="6">
    <location>
        <begin position="213"/>
        <end position="238"/>
    </location>
</feature>
<evidence type="ECO:0000313" key="7">
    <source>
        <dbReference type="EMBL" id="PIL28032.1"/>
    </source>
</evidence>
<keyword evidence="8" id="KW-1185">Reference proteome</keyword>
<dbReference type="Proteomes" id="UP000230002">
    <property type="component" value="Unassembled WGS sequence"/>
</dbReference>
<dbReference type="PANTHER" id="PTHR43791">
    <property type="entry name" value="PERMEASE-RELATED"/>
    <property type="match status" value="1"/>
</dbReference>
<dbReference type="AlphaFoldDB" id="A0A2G8S2Q4"/>
<organism evidence="7 8">
    <name type="scientific">Ganoderma sinense ZZ0214-1</name>
    <dbReference type="NCBI Taxonomy" id="1077348"/>
    <lineage>
        <taxon>Eukaryota</taxon>
        <taxon>Fungi</taxon>
        <taxon>Dikarya</taxon>
        <taxon>Basidiomycota</taxon>
        <taxon>Agaricomycotina</taxon>
        <taxon>Agaricomycetes</taxon>
        <taxon>Polyporales</taxon>
        <taxon>Polyporaceae</taxon>
        <taxon>Ganoderma</taxon>
    </lineage>
</organism>
<feature type="transmembrane region" description="Helical" evidence="6">
    <location>
        <begin position="76"/>
        <end position="98"/>
    </location>
</feature>
<evidence type="ECO:0000256" key="5">
    <source>
        <dbReference type="ARBA" id="ARBA00023136"/>
    </source>
</evidence>
<feature type="transmembrane region" description="Helical" evidence="6">
    <location>
        <begin position="392"/>
        <end position="418"/>
    </location>
</feature>
<dbReference type="SUPFAM" id="SSF103473">
    <property type="entry name" value="MFS general substrate transporter"/>
    <property type="match status" value="1"/>
</dbReference>
<dbReference type="PANTHER" id="PTHR43791:SF36">
    <property type="entry name" value="TRANSPORTER, PUTATIVE (AFU_ORTHOLOGUE AFUA_6G08340)-RELATED"/>
    <property type="match status" value="1"/>
</dbReference>
<feature type="transmembrane region" description="Helical" evidence="6">
    <location>
        <begin position="250"/>
        <end position="270"/>
    </location>
</feature>
<feature type="transmembrane region" description="Helical" evidence="6">
    <location>
        <begin position="143"/>
        <end position="167"/>
    </location>
</feature>
<keyword evidence="2" id="KW-0813">Transport</keyword>
<dbReference type="Gene3D" id="1.20.1250.20">
    <property type="entry name" value="MFS general substrate transporter like domains"/>
    <property type="match status" value="2"/>
</dbReference>
<gene>
    <name evidence="7" type="ORF">GSI_09883</name>
</gene>
<keyword evidence="5 6" id="KW-0472">Membrane</keyword>
<dbReference type="GO" id="GO:0022857">
    <property type="term" value="F:transmembrane transporter activity"/>
    <property type="evidence" value="ECO:0007669"/>
    <property type="project" value="InterPro"/>
</dbReference>
<comment type="caution">
    <text evidence="7">The sequence shown here is derived from an EMBL/GenBank/DDBJ whole genome shotgun (WGS) entry which is preliminary data.</text>
</comment>
<proteinExistence type="predicted"/>
<keyword evidence="4 6" id="KW-1133">Transmembrane helix</keyword>
<feature type="transmembrane region" description="Helical" evidence="6">
    <location>
        <begin position="302"/>
        <end position="324"/>
    </location>
</feature>
<feature type="transmembrane region" description="Helical" evidence="6">
    <location>
        <begin position="336"/>
        <end position="354"/>
    </location>
</feature>
<feature type="transmembrane region" description="Helical" evidence="6">
    <location>
        <begin position="277"/>
        <end position="296"/>
    </location>
</feature>
<dbReference type="InterPro" id="IPR011701">
    <property type="entry name" value="MFS"/>
</dbReference>
<dbReference type="STRING" id="1077348.A0A2G8S2Q4"/>
<dbReference type="Pfam" id="PF07690">
    <property type="entry name" value="MFS_1"/>
    <property type="match status" value="1"/>
</dbReference>
<dbReference type="OrthoDB" id="2962993at2759"/>
<accession>A0A2G8S2Q4</accession>
<comment type="subcellular location">
    <subcellularLocation>
        <location evidence="1">Membrane</location>
        <topology evidence="1">Multi-pass membrane protein</topology>
    </subcellularLocation>
</comment>
<dbReference type="EMBL" id="AYKW01000030">
    <property type="protein sequence ID" value="PIL28032.1"/>
    <property type="molecule type" value="Genomic_DNA"/>
</dbReference>
<evidence type="ECO:0000256" key="1">
    <source>
        <dbReference type="ARBA" id="ARBA00004141"/>
    </source>
</evidence>
<protein>
    <submittedName>
        <fullName evidence="7">MFS general substrate transporter</fullName>
    </submittedName>
</protein>